<evidence type="ECO:0000313" key="1">
    <source>
        <dbReference type="EMBL" id="KAH8007025.1"/>
    </source>
</evidence>
<protein>
    <submittedName>
        <fullName evidence="1">Uncharacterized protein</fullName>
    </submittedName>
</protein>
<gene>
    <name evidence="1" type="ORF">K3G42_016220</name>
</gene>
<keyword evidence="2" id="KW-1185">Reference proteome</keyword>
<proteinExistence type="predicted"/>
<dbReference type="EMBL" id="CM037619">
    <property type="protein sequence ID" value="KAH8007025.1"/>
    <property type="molecule type" value="Genomic_DNA"/>
</dbReference>
<dbReference type="Proteomes" id="UP000827872">
    <property type="component" value="Linkage Group LG06"/>
</dbReference>
<comment type="caution">
    <text evidence="1">The sequence shown here is derived from an EMBL/GenBank/DDBJ whole genome shotgun (WGS) entry which is preliminary data.</text>
</comment>
<accession>A0ACB8FN71</accession>
<sequence length="100" mass="11731">MKAVLLSIKCALPLLFFHLLPTTICQKEFPHEIQGWNYRDGADRVNIEGLKSITRMLEKWGNGIFWQMKYSLLSHPNTLLPELSRYLHINVRCISLLSYR</sequence>
<reference evidence="1" key="1">
    <citation type="submission" date="2021-08" db="EMBL/GenBank/DDBJ databases">
        <title>The first chromosome-level gecko genome reveals the dynamic sex chromosomes of Neotropical dwarf geckos (Sphaerodactylidae: Sphaerodactylus).</title>
        <authorList>
            <person name="Pinto B.J."/>
            <person name="Keating S.E."/>
            <person name="Gamble T."/>
        </authorList>
    </citation>
    <scope>NUCLEOTIDE SEQUENCE</scope>
    <source>
        <strain evidence="1">TG3544</strain>
    </source>
</reference>
<name>A0ACB8FN71_9SAUR</name>
<evidence type="ECO:0000313" key="2">
    <source>
        <dbReference type="Proteomes" id="UP000827872"/>
    </source>
</evidence>
<organism evidence="1 2">
    <name type="scientific">Sphaerodactylus townsendi</name>
    <dbReference type="NCBI Taxonomy" id="933632"/>
    <lineage>
        <taxon>Eukaryota</taxon>
        <taxon>Metazoa</taxon>
        <taxon>Chordata</taxon>
        <taxon>Craniata</taxon>
        <taxon>Vertebrata</taxon>
        <taxon>Euteleostomi</taxon>
        <taxon>Lepidosauria</taxon>
        <taxon>Squamata</taxon>
        <taxon>Bifurcata</taxon>
        <taxon>Gekkota</taxon>
        <taxon>Sphaerodactylidae</taxon>
        <taxon>Sphaerodactylus</taxon>
    </lineage>
</organism>